<accession>Q6SHH7</accession>
<dbReference type="CDD" id="cd02503">
    <property type="entry name" value="MobA"/>
    <property type="match status" value="1"/>
</dbReference>
<keyword evidence="6 8" id="KW-0342">GTP-binding</keyword>
<evidence type="ECO:0000256" key="4">
    <source>
        <dbReference type="ARBA" id="ARBA00022741"/>
    </source>
</evidence>
<dbReference type="AlphaFoldDB" id="Q6SHH7"/>
<dbReference type="GO" id="GO:0005525">
    <property type="term" value="F:GTP binding"/>
    <property type="evidence" value="ECO:0007669"/>
    <property type="project" value="UniProtKB-UniRule"/>
</dbReference>
<comment type="caution">
    <text evidence="8">Lacks conserved residue(s) required for the propagation of feature annotation.</text>
</comment>
<evidence type="ECO:0000256" key="7">
    <source>
        <dbReference type="ARBA" id="ARBA00023150"/>
    </source>
</evidence>
<evidence type="ECO:0000256" key="5">
    <source>
        <dbReference type="ARBA" id="ARBA00022842"/>
    </source>
</evidence>
<feature type="binding site" evidence="8">
    <location>
        <position position="102"/>
    </location>
    <ligand>
        <name>GTP</name>
        <dbReference type="ChEBI" id="CHEBI:37565"/>
    </ligand>
</feature>
<keyword evidence="1 8" id="KW-0963">Cytoplasm</keyword>
<organism evidence="10">
    <name type="scientific">uncultured marine bacterium 439</name>
    <dbReference type="NCBI Taxonomy" id="257389"/>
    <lineage>
        <taxon>Bacteria</taxon>
        <taxon>environmental samples</taxon>
    </lineage>
</organism>
<dbReference type="GO" id="GO:0061603">
    <property type="term" value="F:molybdenum cofactor guanylyltransferase activity"/>
    <property type="evidence" value="ECO:0007669"/>
    <property type="project" value="UniProtKB-EC"/>
</dbReference>
<reference evidence="10" key="2">
    <citation type="submission" date="2003-12" db="EMBL/GenBank/DDBJ databases">
        <title>Monterey Bay Coastal Ocean Microbial Observatory environmental clone sequencing.</title>
        <authorList>
            <person name="DeLong E.F."/>
        </authorList>
    </citation>
    <scope>NUCLEOTIDE SEQUENCE</scope>
</reference>
<dbReference type="EC" id="2.7.7.77" evidence="8"/>
<comment type="domain">
    <text evidence="8">The N-terminal domain determines nucleotide recognition and specific binding, while the C-terminal domain determines the specific binding to the target protein.</text>
</comment>
<comment type="function">
    <text evidence="8">Transfers a GMP moiety from GTP to Mo-molybdopterin (Mo-MPT) cofactor (Moco or molybdenum cofactor) to form Mo-molybdopterin guanine dinucleotide (Mo-MGD) cofactor.</text>
</comment>
<feature type="binding site" evidence="8">
    <location>
        <position position="102"/>
    </location>
    <ligand>
        <name>Mg(2+)</name>
        <dbReference type="ChEBI" id="CHEBI:18420"/>
    </ligand>
</feature>
<dbReference type="Gene3D" id="3.90.550.10">
    <property type="entry name" value="Spore Coat Polysaccharide Biosynthesis Protein SpsA, Chain A"/>
    <property type="match status" value="1"/>
</dbReference>
<evidence type="ECO:0000256" key="3">
    <source>
        <dbReference type="ARBA" id="ARBA00022723"/>
    </source>
</evidence>
<keyword evidence="3 8" id="KW-0479">Metal-binding</keyword>
<dbReference type="GO" id="GO:0046872">
    <property type="term" value="F:metal ion binding"/>
    <property type="evidence" value="ECO:0007669"/>
    <property type="project" value="UniProtKB-KW"/>
</dbReference>
<feature type="domain" description="MobA-like NTP transferase" evidence="9">
    <location>
        <begin position="11"/>
        <end position="160"/>
    </location>
</feature>
<sequence>MKKISKNEITAVILAGGQASRMDGEDKGLIVFRELPLIAHVVNITKPKVSQILISANRNFEEYTNFGKVISDDLEGYQGPLAGISKALKVCSTPYLLVLPCDSPLIDVALIDSLIEKMEVSNVDICVAHDGSIMHATFALMQTKLEKSLEEFLGEGGRKMALWYRQQSLERIDVSSHLEVLTNINRPEDFNL</sequence>
<evidence type="ECO:0000259" key="9">
    <source>
        <dbReference type="Pfam" id="PF12804"/>
    </source>
</evidence>
<dbReference type="PANTHER" id="PTHR19136">
    <property type="entry name" value="MOLYBDENUM COFACTOR GUANYLYLTRANSFERASE"/>
    <property type="match status" value="1"/>
</dbReference>
<dbReference type="InterPro" id="IPR013482">
    <property type="entry name" value="Molybde_CF_guanTrfase"/>
</dbReference>
<gene>
    <name evidence="8 10" type="primary">mobA</name>
    <name evidence="10" type="ORF">MBMO_EBAC750-10B11.11</name>
</gene>
<evidence type="ECO:0000256" key="2">
    <source>
        <dbReference type="ARBA" id="ARBA00022679"/>
    </source>
</evidence>
<feature type="binding site" evidence="8">
    <location>
        <position position="27"/>
    </location>
    <ligand>
        <name>GTP</name>
        <dbReference type="ChEBI" id="CHEBI:37565"/>
    </ligand>
</feature>
<keyword evidence="5 8" id="KW-0460">Magnesium</keyword>
<dbReference type="HAMAP" id="MF_00316">
    <property type="entry name" value="MobA"/>
    <property type="match status" value="1"/>
</dbReference>
<dbReference type="SUPFAM" id="SSF53448">
    <property type="entry name" value="Nucleotide-diphospho-sugar transferases"/>
    <property type="match status" value="1"/>
</dbReference>
<dbReference type="EMBL" id="AY458636">
    <property type="protein sequence ID" value="AAR37644.1"/>
    <property type="molecule type" value="Genomic_DNA"/>
</dbReference>
<evidence type="ECO:0000256" key="8">
    <source>
        <dbReference type="HAMAP-Rule" id="MF_00316"/>
    </source>
</evidence>
<evidence type="ECO:0000256" key="6">
    <source>
        <dbReference type="ARBA" id="ARBA00023134"/>
    </source>
</evidence>
<comment type="catalytic activity">
    <reaction evidence="8">
        <text>Mo-molybdopterin + GTP + H(+) = Mo-molybdopterin guanine dinucleotide + diphosphate</text>
        <dbReference type="Rhea" id="RHEA:34243"/>
        <dbReference type="ChEBI" id="CHEBI:15378"/>
        <dbReference type="ChEBI" id="CHEBI:33019"/>
        <dbReference type="ChEBI" id="CHEBI:37565"/>
        <dbReference type="ChEBI" id="CHEBI:71302"/>
        <dbReference type="ChEBI" id="CHEBI:71310"/>
        <dbReference type="EC" id="2.7.7.77"/>
    </reaction>
</comment>
<name>Q6SHH7_9BACT</name>
<evidence type="ECO:0000256" key="1">
    <source>
        <dbReference type="ARBA" id="ARBA00022490"/>
    </source>
</evidence>
<reference evidence="10" key="1">
    <citation type="submission" date="2003-11" db="EMBL/GenBank/DDBJ databases">
        <authorList>
            <person name="Heidelberg J.F."/>
            <person name="Eisen J.A."/>
            <person name="Nelson W.C."/>
            <person name="DeLong E.F."/>
        </authorList>
    </citation>
    <scope>NUCLEOTIDE SEQUENCE</scope>
</reference>
<dbReference type="InterPro" id="IPR025877">
    <property type="entry name" value="MobA-like_NTP_Trfase"/>
</dbReference>
<keyword evidence="2 8" id="KW-0808">Transferase</keyword>
<dbReference type="NCBIfam" id="TIGR02665">
    <property type="entry name" value="molyb_mobA"/>
    <property type="match status" value="1"/>
</dbReference>
<dbReference type="GO" id="GO:1902758">
    <property type="term" value="P:bis(molybdopterin guanine dinucleotide)molybdenum biosynthetic process"/>
    <property type="evidence" value="ECO:0007669"/>
    <property type="project" value="TreeGrafter"/>
</dbReference>
<feature type="binding site" evidence="8">
    <location>
        <begin position="14"/>
        <end position="16"/>
    </location>
    <ligand>
        <name>GTP</name>
        <dbReference type="ChEBI" id="CHEBI:37565"/>
    </ligand>
</feature>
<proteinExistence type="inferred from homology"/>
<dbReference type="GO" id="GO:0005737">
    <property type="term" value="C:cytoplasm"/>
    <property type="evidence" value="ECO:0007669"/>
    <property type="project" value="UniProtKB-SubCell"/>
</dbReference>
<comment type="cofactor">
    <cofactor evidence="8">
        <name>Mg(2+)</name>
        <dbReference type="ChEBI" id="CHEBI:18420"/>
    </cofactor>
</comment>
<protein>
    <recommendedName>
        <fullName evidence="8">Probable molybdenum cofactor guanylyltransferase</fullName>
        <shortName evidence="8">MoCo guanylyltransferase</shortName>
        <ecNumber evidence="8">2.7.7.77</ecNumber>
    </recommendedName>
    <alternativeName>
        <fullName evidence="8">GTP:molybdopterin guanylyltransferase</fullName>
    </alternativeName>
    <alternativeName>
        <fullName evidence="8">Mo-MPT guanylyltransferase</fullName>
    </alternativeName>
    <alternativeName>
        <fullName evidence="8">Molybdopterin guanylyltransferase</fullName>
    </alternativeName>
    <alternativeName>
        <fullName evidence="8">Molybdopterin-guanine dinucleotide synthase</fullName>
        <shortName evidence="8">MGD synthase</shortName>
    </alternativeName>
</protein>
<keyword evidence="7 8" id="KW-0501">Molybdenum cofactor biosynthesis</keyword>
<feature type="binding site" evidence="8">
    <location>
        <position position="72"/>
    </location>
    <ligand>
        <name>GTP</name>
        <dbReference type="ChEBI" id="CHEBI:37565"/>
    </ligand>
</feature>
<dbReference type="InterPro" id="IPR029044">
    <property type="entry name" value="Nucleotide-diphossugar_trans"/>
</dbReference>
<evidence type="ECO:0000313" key="10">
    <source>
        <dbReference type="EMBL" id="AAR37644.1"/>
    </source>
</evidence>
<keyword evidence="4 8" id="KW-0547">Nucleotide-binding</keyword>
<comment type="subcellular location">
    <subcellularLocation>
        <location evidence="8">Cytoplasm</location>
    </subcellularLocation>
</comment>
<dbReference type="Pfam" id="PF12804">
    <property type="entry name" value="NTP_transf_3"/>
    <property type="match status" value="1"/>
</dbReference>
<comment type="similarity">
    <text evidence="8">Belongs to the MobA family.</text>
</comment>
<dbReference type="PANTHER" id="PTHR19136:SF81">
    <property type="entry name" value="MOLYBDENUM COFACTOR GUANYLYLTRANSFERASE"/>
    <property type="match status" value="1"/>
</dbReference>